<evidence type="ECO:0000259" key="2">
    <source>
        <dbReference type="Pfam" id="PF22936"/>
    </source>
</evidence>
<feature type="compositionally biased region" description="Low complexity" evidence="1">
    <location>
        <begin position="56"/>
        <end position="76"/>
    </location>
</feature>
<evidence type="ECO:0000313" key="3">
    <source>
        <dbReference type="EMBL" id="KAJ3832348.1"/>
    </source>
</evidence>
<evidence type="ECO:0000256" key="1">
    <source>
        <dbReference type="SAM" id="MobiDB-lite"/>
    </source>
</evidence>
<feature type="region of interest" description="Disordered" evidence="1">
    <location>
        <begin position="53"/>
        <end position="82"/>
    </location>
</feature>
<evidence type="ECO:0000313" key="4">
    <source>
        <dbReference type="Proteomes" id="UP001163846"/>
    </source>
</evidence>
<feature type="domain" description="Retrovirus-related Pol polyprotein from transposon TNT 1-94-like beta-barrel" evidence="2">
    <location>
        <begin position="337"/>
        <end position="418"/>
    </location>
</feature>
<dbReference type="InterPro" id="IPR054722">
    <property type="entry name" value="PolX-like_BBD"/>
</dbReference>
<dbReference type="AlphaFoldDB" id="A0AA38NXM3"/>
<dbReference type="EMBL" id="MU806991">
    <property type="protein sequence ID" value="KAJ3832348.1"/>
    <property type="molecule type" value="Genomic_DNA"/>
</dbReference>
<gene>
    <name evidence="3" type="ORF">F5878DRAFT_669632</name>
</gene>
<dbReference type="Proteomes" id="UP001163846">
    <property type="component" value="Unassembled WGS sequence"/>
</dbReference>
<organism evidence="3 4">
    <name type="scientific">Lentinula raphanica</name>
    <dbReference type="NCBI Taxonomy" id="153919"/>
    <lineage>
        <taxon>Eukaryota</taxon>
        <taxon>Fungi</taxon>
        <taxon>Dikarya</taxon>
        <taxon>Basidiomycota</taxon>
        <taxon>Agaricomycotina</taxon>
        <taxon>Agaricomycetes</taxon>
        <taxon>Agaricomycetidae</taxon>
        <taxon>Agaricales</taxon>
        <taxon>Marasmiineae</taxon>
        <taxon>Omphalotaceae</taxon>
        <taxon>Lentinula</taxon>
    </lineage>
</organism>
<keyword evidence="4" id="KW-1185">Reference proteome</keyword>
<dbReference type="Pfam" id="PF22936">
    <property type="entry name" value="Pol_BBD"/>
    <property type="match status" value="1"/>
</dbReference>
<name>A0AA38NXM3_9AGAR</name>
<accession>A0AA38NXM3</accession>
<proteinExistence type="predicted"/>
<comment type="caution">
    <text evidence="3">The sequence shown here is derived from an EMBL/GenBank/DDBJ whole genome shotgun (WGS) entry which is preliminary data.</text>
</comment>
<sequence length="442" mass="48493">MSTPSNYTTIQMLPEDQKFNGENYALFKAIILPTGRLKGLHLYWEGKINIPKDTMKPTTSQTTETSSEPKSQPTSTAINDPSPSLLKYELRESIAYLTLWNNIRNPDGLGIPHGLSSSQLWEYLETEFLKGMKIAGEGGYAEKMWLLLKEANDCGSKITPTQFNTIFLDSFPRTPTWLVPTGNLMGEPSFSVIVSRLEEFFLHTGGGSRSSTVPVPTGGNRVAALQTEVEHLKAMLSNTRPRGPNNPDLTCSNPNCKGKGHTIENCWKLGGGKQGQYLKWWKGRRDVPVSNPAANQVTTNHSPEPSNVIGNVYALSATTFRTISDPFVSPKGQARTFTDSGATAHFFHDRSVFKNYMEKTGSVGNSSKKGVSFEIVGQGDVDVHVVHQNKSHILTFRNALHAPSIASNLISLSVLDGMGWTMSVGKGKITFKDPGGCEQLRL</sequence>
<protein>
    <recommendedName>
        <fullName evidence="2">Retrovirus-related Pol polyprotein from transposon TNT 1-94-like beta-barrel domain-containing protein</fullName>
    </recommendedName>
</protein>
<reference evidence="3" key="1">
    <citation type="submission" date="2022-08" db="EMBL/GenBank/DDBJ databases">
        <authorList>
            <consortium name="DOE Joint Genome Institute"/>
            <person name="Min B."/>
            <person name="Riley R."/>
            <person name="Sierra-Patev S."/>
            <person name="Naranjo-Ortiz M."/>
            <person name="Looney B."/>
            <person name="Konkel Z."/>
            <person name="Slot J.C."/>
            <person name="Sakamoto Y."/>
            <person name="Steenwyk J.L."/>
            <person name="Rokas A."/>
            <person name="Carro J."/>
            <person name="Camarero S."/>
            <person name="Ferreira P."/>
            <person name="Molpeceres G."/>
            <person name="Ruiz-Duenas F.J."/>
            <person name="Serrano A."/>
            <person name="Henrissat B."/>
            <person name="Drula E."/>
            <person name="Hughes K.W."/>
            <person name="Mata J.L."/>
            <person name="Ishikawa N.K."/>
            <person name="Vargas-Isla R."/>
            <person name="Ushijima S."/>
            <person name="Smith C.A."/>
            <person name="Ahrendt S."/>
            <person name="Andreopoulos W."/>
            <person name="He G."/>
            <person name="Labutti K."/>
            <person name="Lipzen A."/>
            <person name="Ng V."/>
            <person name="Sandor L."/>
            <person name="Barry K."/>
            <person name="Martinez A.T."/>
            <person name="Xiao Y."/>
            <person name="Gibbons J.G."/>
            <person name="Terashima K."/>
            <person name="Hibbett D.S."/>
            <person name="Grigoriev I.V."/>
        </authorList>
    </citation>
    <scope>NUCLEOTIDE SEQUENCE</scope>
    <source>
        <strain evidence="3">TFB9207</strain>
    </source>
</reference>